<dbReference type="PANTHER" id="PTHR30365:SF14">
    <property type="entry name" value="CYTOCHROME BD MENAQUINOL OXIDASE SUBUNIT I-RELATED"/>
    <property type="match status" value="1"/>
</dbReference>
<name>A0A841JXV9_9BACT</name>
<dbReference type="AlphaFoldDB" id="A0A841JXV9"/>
<dbReference type="RefSeq" id="WP_050059309.1">
    <property type="nucleotide sequence ID" value="NZ_JACHEK010000003.1"/>
</dbReference>
<accession>A0A841JXV9</accession>
<evidence type="ECO:0000256" key="8">
    <source>
        <dbReference type="ARBA" id="ARBA00022982"/>
    </source>
</evidence>
<proteinExistence type="inferred from homology"/>
<evidence type="ECO:0000256" key="1">
    <source>
        <dbReference type="ARBA" id="ARBA00004651"/>
    </source>
</evidence>
<keyword evidence="10 12" id="KW-0408">Iron</keyword>
<comment type="similarity">
    <text evidence="2 12">Belongs to the cytochrome ubiquinol oxidase subunit 1 family.</text>
</comment>
<feature type="transmembrane region" description="Helical" evidence="12">
    <location>
        <begin position="322"/>
        <end position="346"/>
    </location>
</feature>
<evidence type="ECO:0000256" key="12">
    <source>
        <dbReference type="PIRNR" id="PIRNR006446"/>
    </source>
</evidence>
<dbReference type="EC" id="1.10.3.-" evidence="13"/>
<keyword evidence="3 12" id="KW-0813">Transport</keyword>
<feature type="transmembrane region" description="Helical" evidence="12">
    <location>
        <begin position="182"/>
        <end position="204"/>
    </location>
</feature>
<keyword evidence="6 12" id="KW-0812">Transmembrane</keyword>
<evidence type="ECO:0000313" key="13">
    <source>
        <dbReference type="EMBL" id="MBB6143821.1"/>
    </source>
</evidence>
<dbReference type="PANTHER" id="PTHR30365">
    <property type="entry name" value="CYTOCHROME D UBIQUINOL OXIDASE"/>
    <property type="match status" value="1"/>
</dbReference>
<evidence type="ECO:0000256" key="2">
    <source>
        <dbReference type="ARBA" id="ARBA00009819"/>
    </source>
</evidence>
<feature type="transmembrane region" description="Helical" evidence="12">
    <location>
        <begin position="127"/>
        <end position="150"/>
    </location>
</feature>
<keyword evidence="13" id="KW-0560">Oxidoreductase</keyword>
<keyword evidence="8 12" id="KW-0249">Electron transport</keyword>
<keyword evidence="4 12" id="KW-1003">Cell membrane</keyword>
<evidence type="ECO:0000256" key="10">
    <source>
        <dbReference type="ARBA" id="ARBA00023004"/>
    </source>
</evidence>
<dbReference type="GO" id="GO:0005886">
    <property type="term" value="C:plasma membrane"/>
    <property type="evidence" value="ECO:0007669"/>
    <property type="project" value="UniProtKB-SubCell"/>
</dbReference>
<dbReference type="GO" id="GO:0019646">
    <property type="term" value="P:aerobic electron transport chain"/>
    <property type="evidence" value="ECO:0007669"/>
    <property type="project" value="InterPro"/>
</dbReference>
<evidence type="ECO:0000256" key="5">
    <source>
        <dbReference type="ARBA" id="ARBA00022617"/>
    </source>
</evidence>
<dbReference type="GO" id="GO:0046872">
    <property type="term" value="F:metal ion binding"/>
    <property type="evidence" value="ECO:0007669"/>
    <property type="project" value="UniProtKB-UniRule"/>
</dbReference>
<feature type="transmembrane region" description="Helical" evidence="12">
    <location>
        <begin position="90"/>
        <end position="115"/>
    </location>
</feature>
<evidence type="ECO:0000256" key="3">
    <source>
        <dbReference type="ARBA" id="ARBA00022448"/>
    </source>
</evidence>
<evidence type="ECO:0000256" key="7">
    <source>
        <dbReference type="ARBA" id="ARBA00022723"/>
    </source>
</evidence>
<feature type="transmembrane region" description="Helical" evidence="12">
    <location>
        <begin position="20"/>
        <end position="41"/>
    </location>
</feature>
<dbReference type="OrthoDB" id="9807042at2"/>
<feature type="transmembrane region" description="Helical" evidence="12">
    <location>
        <begin position="407"/>
        <end position="429"/>
    </location>
</feature>
<gene>
    <name evidence="13" type="ORF">HNQ77_001770</name>
</gene>
<evidence type="ECO:0000256" key="6">
    <source>
        <dbReference type="ARBA" id="ARBA00022692"/>
    </source>
</evidence>
<evidence type="ECO:0000256" key="11">
    <source>
        <dbReference type="ARBA" id="ARBA00023136"/>
    </source>
</evidence>
<dbReference type="GO" id="GO:0016682">
    <property type="term" value="F:oxidoreductase activity, acting on diphenols and related substances as donors, oxygen as acceptor"/>
    <property type="evidence" value="ECO:0007669"/>
    <property type="project" value="TreeGrafter"/>
</dbReference>
<keyword evidence="9 12" id="KW-1133">Transmembrane helix</keyword>
<dbReference type="GO" id="GO:0070069">
    <property type="term" value="C:cytochrome complex"/>
    <property type="evidence" value="ECO:0007669"/>
    <property type="project" value="UniProtKB-UniRule"/>
</dbReference>
<feature type="transmembrane region" description="Helical" evidence="12">
    <location>
        <begin position="53"/>
        <end position="70"/>
    </location>
</feature>
<keyword evidence="7 12" id="KW-0479">Metal-binding</keyword>
<dbReference type="GO" id="GO:0009055">
    <property type="term" value="F:electron transfer activity"/>
    <property type="evidence" value="ECO:0007669"/>
    <property type="project" value="UniProtKB-UniRule"/>
</dbReference>
<evidence type="ECO:0000256" key="9">
    <source>
        <dbReference type="ARBA" id="ARBA00022989"/>
    </source>
</evidence>
<dbReference type="EMBL" id="JACHEK010000003">
    <property type="protein sequence ID" value="MBB6143821.1"/>
    <property type="molecule type" value="Genomic_DNA"/>
</dbReference>
<keyword evidence="11 12" id="KW-0472">Membrane</keyword>
<feature type="transmembrane region" description="Helical" evidence="12">
    <location>
        <begin position="216"/>
        <end position="234"/>
    </location>
</feature>
<protein>
    <submittedName>
        <fullName evidence="13">Cytochrome d ubiquinol oxidase subunit I</fullName>
        <ecNumber evidence="13">1.10.3.-</ecNumber>
    </submittedName>
</protein>
<keyword evidence="5 12" id="KW-0349">Heme</keyword>
<dbReference type="GO" id="GO:0020037">
    <property type="term" value="F:heme binding"/>
    <property type="evidence" value="ECO:0007669"/>
    <property type="project" value="TreeGrafter"/>
</dbReference>
<dbReference type="InterPro" id="IPR002585">
    <property type="entry name" value="Cyt-d_ubiquinol_oxidase_su_1"/>
</dbReference>
<keyword evidence="14" id="KW-1185">Reference proteome</keyword>
<evidence type="ECO:0000256" key="4">
    <source>
        <dbReference type="ARBA" id="ARBA00022475"/>
    </source>
</evidence>
<evidence type="ECO:0000313" key="14">
    <source>
        <dbReference type="Proteomes" id="UP000538666"/>
    </source>
</evidence>
<dbReference type="Pfam" id="PF01654">
    <property type="entry name" value="Cyt_bd_oxida_I"/>
    <property type="match status" value="1"/>
</dbReference>
<comment type="subcellular location">
    <subcellularLocation>
        <location evidence="1">Cell membrane</location>
        <topology evidence="1">Multi-pass membrane protein</topology>
    </subcellularLocation>
</comment>
<dbReference type="Proteomes" id="UP000538666">
    <property type="component" value="Unassembled WGS sequence"/>
</dbReference>
<organism evidence="13 14">
    <name type="scientific">Silvibacterium bohemicum</name>
    <dbReference type="NCBI Taxonomy" id="1577686"/>
    <lineage>
        <taxon>Bacteria</taxon>
        <taxon>Pseudomonadati</taxon>
        <taxon>Acidobacteriota</taxon>
        <taxon>Terriglobia</taxon>
        <taxon>Terriglobales</taxon>
        <taxon>Acidobacteriaceae</taxon>
        <taxon>Silvibacterium</taxon>
    </lineage>
</organism>
<feature type="transmembrane region" description="Helical" evidence="12">
    <location>
        <begin position="355"/>
        <end position="376"/>
    </location>
</feature>
<comment type="caution">
    <text evidence="13">The sequence shown here is derived from an EMBL/GenBank/DDBJ whole genome shotgun (WGS) entry which is preliminary data.</text>
</comment>
<sequence>MTALLMHRLQFAFTITYHYLFPQLTMGLALLIVVLKTVALVKHDERYNQASRFWAKIFAINFLLGVVTGIPMEFQFGTNWSEFSRRTGGIIGQPLAMEGVFSFFLESTFLGLFLFGEKRLSRWAHWGAAFMVFVGSWISGFFIIVTDAWMQHPVAYRLLPDGRFELTSFWGLLLNPWAWLQYAHNMCGAVITAAFVMSAVGAFYLLDKRDSEFGRLFLRVGVIAGLLSCVVQIFPTGDLQGRYTAKHQPAAIAGMEGLFHGERGAPIVLMGQPDIERQRIDNPLVVNKVLSFLIYGTTSAEVKGLDQFPQDQWPTMLPLLFYSYHIMAGLGTYFALLMIVAAFLLWRGKLYRARWILWPILLSFPLPYIANTAGWMTAEIGRQPWLVYGLLRTASGYSTHVSAGNSLFTLLGFLGMYSVLSILWIVLVYRFIQMGPESAEGHSRPDGIAA</sequence>
<dbReference type="PIRSF" id="PIRSF006446">
    <property type="entry name" value="Cyt_quinol_oxidase_1"/>
    <property type="match status" value="1"/>
</dbReference>
<reference evidence="13 14" key="1">
    <citation type="submission" date="2020-08" db="EMBL/GenBank/DDBJ databases">
        <title>Genomic Encyclopedia of Type Strains, Phase IV (KMG-IV): sequencing the most valuable type-strain genomes for metagenomic binning, comparative biology and taxonomic classification.</title>
        <authorList>
            <person name="Goeker M."/>
        </authorList>
    </citation>
    <scope>NUCLEOTIDE SEQUENCE [LARGE SCALE GENOMIC DNA]</scope>
    <source>
        <strain evidence="13 14">DSM 103733</strain>
    </source>
</reference>